<evidence type="ECO:0000313" key="8">
    <source>
        <dbReference type="EMBL" id="AQS41558.1"/>
    </source>
</evidence>
<dbReference type="PROSITE" id="PS50850">
    <property type="entry name" value="MFS"/>
    <property type="match status" value="1"/>
</dbReference>
<proteinExistence type="predicted"/>
<comment type="subcellular location">
    <subcellularLocation>
        <location evidence="1">Cell membrane</location>
        <topology evidence="1">Multi-pass membrane protein</topology>
    </subcellularLocation>
</comment>
<feature type="domain" description="Major facilitator superfamily (MFS) profile" evidence="7">
    <location>
        <begin position="22"/>
        <end position="397"/>
    </location>
</feature>
<dbReference type="InterPro" id="IPR036259">
    <property type="entry name" value="MFS_trans_sf"/>
</dbReference>
<dbReference type="CDD" id="cd17324">
    <property type="entry name" value="MFS_NepI_like"/>
    <property type="match status" value="1"/>
</dbReference>
<feature type="transmembrane region" description="Helical" evidence="6">
    <location>
        <begin position="150"/>
        <end position="168"/>
    </location>
</feature>
<name>A0A1U9JUN6_9HYPH</name>
<evidence type="ECO:0000256" key="2">
    <source>
        <dbReference type="ARBA" id="ARBA00022475"/>
    </source>
</evidence>
<organism evidence="8 9">
    <name type="scientific">Candidatus Tokpelaia hoelldobleri</name>
    <dbReference type="NCBI Taxonomy" id="1902579"/>
    <lineage>
        <taxon>Bacteria</taxon>
        <taxon>Pseudomonadati</taxon>
        <taxon>Pseudomonadota</taxon>
        <taxon>Alphaproteobacteria</taxon>
        <taxon>Hyphomicrobiales</taxon>
        <taxon>Candidatus Tokpelaia</taxon>
    </lineage>
</organism>
<evidence type="ECO:0000256" key="3">
    <source>
        <dbReference type="ARBA" id="ARBA00022692"/>
    </source>
</evidence>
<dbReference type="EMBL" id="CP017315">
    <property type="protein sequence ID" value="AQS41558.1"/>
    <property type="molecule type" value="Genomic_DNA"/>
</dbReference>
<evidence type="ECO:0000256" key="5">
    <source>
        <dbReference type="ARBA" id="ARBA00023136"/>
    </source>
</evidence>
<keyword evidence="9" id="KW-1185">Reference proteome</keyword>
<evidence type="ECO:0000259" key="7">
    <source>
        <dbReference type="PROSITE" id="PS50850"/>
    </source>
</evidence>
<feature type="transmembrane region" description="Helical" evidence="6">
    <location>
        <begin position="217"/>
        <end position="240"/>
    </location>
</feature>
<dbReference type="InterPro" id="IPR011701">
    <property type="entry name" value="MFS"/>
</dbReference>
<dbReference type="SUPFAM" id="SSF103473">
    <property type="entry name" value="MFS general substrate transporter"/>
    <property type="match status" value="1"/>
</dbReference>
<feature type="transmembrane region" description="Helical" evidence="6">
    <location>
        <begin position="348"/>
        <end position="369"/>
    </location>
</feature>
<keyword evidence="2" id="KW-1003">Cell membrane</keyword>
<reference evidence="8 9" key="1">
    <citation type="journal article" date="2010" name="Science">
        <title>Genomic comparison of the ants Camponotus floridanus and Harpegnathos saltator.</title>
        <authorList>
            <person name="Bonasio R."/>
            <person name="Zhang G."/>
            <person name="Ye C."/>
            <person name="Mutti N.S."/>
            <person name="Fang X."/>
            <person name="Qin N."/>
            <person name="Donahue G."/>
            <person name="Yang P."/>
            <person name="Li Q."/>
            <person name="Li C."/>
            <person name="Zhang P."/>
            <person name="Huang Z."/>
            <person name="Berger S.L."/>
            <person name="Reinberg D."/>
            <person name="Wang J."/>
            <person name="Liebig J."/>
        </authorList>
    </citation>
    <scope>NUCLEOTIDE SEQUENCE [LARGE SCALE GENOMIC DNA]</scope>
    <source>
        <strain evidence="8 9">Hsal</strain>
    </source>
</reference>
<feature type="transmembrane region" description="Helical" evidence="6">
    <location>
        <begin position="61"/>
        <end position="81"/>
    </location>
</feature>
<dbReference type="GO" id="GO:0022857">
    <property type="term" value="F:transmembrane transporter activity"/>
    <property type="evidence" value="ECO:0007669"/>
    <property type="project" value="InterPro"/>
</dbReference>
<dbReference type="InterPro" id="IPR050189">
    <property type="entry name" value="MFS_Efflux_Transporters"/>
</dbReference>
<gene>
    <name evidence="8" type="ORF">BHV28_08590</name>
</gene>
<reference evidence="8 9" key="2">
    <citation type="journal article" date="2016" name="Sci. Rep.">
        <title>The genome of Rhizobiales bacteria in predatory ants reveals urease gene functions but no genes for nitrogen fixation.</title>
        <authorList>
            <person name="Neuvonen M.M."/>
            <person name="Tamarit D."/>
            <person name="Naslund K."/>
            <person name="Liebig J."/>
            <person name="Feldhaar H."/>
            <person name="Moran N.A."/>
            <person name="Guy L."/>
            <person name="Andersson S.G."/>
        </authorList>
    </citation>
    <scope>NUCLEOTIDE SEQUENCE [LARGE SCALE GENOMIC DNA]</scope>
    <source>
        <strain evidence="8 9">Hsal</strain>
    </source>
</reference>
<feature type="transmembrane region" description="Helical" evidence="6">
    <location>
        <begin position="113"/>
        <end position="138"/>
    </location>
</feature>
<protein>
    <submittedName>
        <fullName evidence="8">Major facilitator superfamily protein</fullName>
    </submittedName>
</protein>
<feature type="transmembrane region" description="Helical" evidence="6">
    <location>
        <begin position="252"/>
        <end position="273"/>
    </location>
</feature>
<dbReference type="PANTHER" id="PTHR43124">
    <property type="entry name" value="PURINE EFFLUX PUMP PBUE"/>
    <property type="match status" value="1"/>
</dbReference>
<feature type="transmembrane region" description="Helical" evidence="6">
    <location>
        <begin position="88"/>
        <end position="107"/>
    </location>
</feature>
<keyword evidence="4 6" id="KW-1133">Transmembrane helix</keyword>
<evidence type="ECO:0000256" key="4">
    <source>
        <dbReference type="ARBA" id="ARBA00022989"/>
    </source>
</evidence>
<dbReference type="AlphaFoldDB" id="A0A1U9JUN6"/>
<dbReference type="GO" id="GO:0005886">
    <property type="term" value="C:plasma membrane"/>
    <property type="evidence" value="ECO:0007669"/>
    <property type="project" value="UniProtKB-SubCell"/>
</dbReference>
<dbReference type="Proteomes" id="UP000188912">
    <property type="component" value="Chromosome"/>
</dbReference>
<accession>A0A1U9JUN6</accession>
<feature type="transmembrane region" description="Helical" evidence="6">
    <location>
        <begin position="375"/>
        <end position="393"/>
    </location>
</feature>
<evidence type="ECO:0000313" key="9">
    <source>
        <dbReference type="Proteomes" id="UP000188912"/>
    </source>
</evidence>
<dbReference type="PANTHER" id="PTHR43124:SF3">
    <property type="entry name" value="CHLORAMPHENICOL EFFLUX PUMP RV0191"/>
    <property type="match status" value="1"/>
</dbReference>
<feature type="transmembrane region" description="Helical" evidence="6">
    <location>
        <begin position="174"/>
        <end position="196"/>
    </location>
</feature>
<dbReference type="InterPro" id="IPR020846">
    <property type="entry name" value="MFS_dom"/>
</dbReference>
<sequence>MPYKIRSFSVSDKISAASRRMSQLAFAVGGFAIGTAEFVIMGLLPEVAKTMDVSEPMAGHFISAYATGVVIGAPVLAVLTAKLPRKGLLISLMLIYALANIISTAAPDYTSFLILRFLSGFPHGVYFGVAAVTAAAMVPLKQRPQAIGNVMLGLTVATLFGMPGGTWLGQLFGWRAAFVFVGVIALLAAFMIWRFMPVMPTAKGASPLAELGALKSLQVWLMLAVIGVGSGGLFAVFSYIKPILLDVSGVPLVAVPFILPLFGLGMVAGNLVGPRVALQLGIMRAIFVTMIWSILVFPLFYFLSAAPLTAALATFLIGTTFASQPSIQTRIMDVSARAPTLATALLHSFFNIANAVGAYAGGVVILAGYGWTSTAWVGAAFALGGWLLFLLSWRLDRNP</sequence>
<dbReference type="STRING" id="1902579.BHV28_08590"/>
<dbReference type="Gene3D" id="1.20.1250.20">
    <property type="entry name" value="MFS general substrate transporter like domains"/>
    <property type="match status" value="2"/>
</dbReference>
<feature type="transmembrane region" description="Helical" evidence="6">
    <location>
        <begin position="285"/>
        <end position="303"/>
    </location>
</feature>
<evidence type="ECO:0000256" key="1">
    <source>
        <dbReference type="ARBA" id="ARBA00004651"/>
    </source>
</evidence>
<keyword evidence="3 6" id="KW-0812">Transmembrane</keyword>
<dbReference type="KEGG" id="thd:BHV28_08590"/>
<feature type="transmembrane region" description="Helical" evidence="6">
    <location>
        <begin position="21"/>
        <end position="41"/>
    </location>
</feature>
<dbReference type="Pfam" id="PF07690">
    <property type="entry name" value="MFS_1"/>
    <property type="match status" value="1"/>
</dbReference>
<keyword evidence="5 6" id="KW-0472">Membrane</keyword>
<feature type="transmembrane region" description="Helical" evidence="6">
    <location>
        <begin position="309"/>
        <end position="327"/>
    </location>
</feature>
<evidence type="ECO:0000256" key="6">
    <source>
        <dbReference type="SAM" id="Phobius"/>
    </source>
</evidence>